<accession>A0A0R2DXV7</accession>
<evidence type="ECO:0000256" key="1">
    <source>
        <dbReference type="SAM" id="Coils"/>
    </source>
</evidence>
<dbReference type="CDD" id="cd16428">
    <property type="entry name" value="TcpC_C"/>
    <property type="match status" value="1"/>
</dbReference>
<sequence length="339" mass="38899">MKIIKIGDFEFKRRSKHQVNRIPRKKKKVNMKSAKIIVWITMVFIFSSGIFAFIKASNVAQTNQKLQAEVQTYQNKLEQASTNISGYSPLLDNYMQEFLATYLNYPNDTTEMDQRNKNLAVYYAINLNINDQAGQDYQTFDKASIQSVYNRKGVKIAQYYVEYLIHTTREETTEKNGKKETKTVEDVTQKSGYLNISFKVKNSKFTVVSYPYFSEKIDPVGHIGQLQSKYSKDKSVASSNLNNKAVYFTKSFLEKYAASKTNEMKFIMANPTGLAGEYEVSSVQNLHVYGTKNKPVVQCLVTFKQIDSDIKHTENVSLKLSKQRTTYFVDEFNHSIGGN</sequence>
<comment type="caution">
    <text evidence="3">The sequence shown here is derived from an EMBL/GenBank/DDBJ whole genome shotgun (WGS) entry which is preliminary data.</text>
</comment>
<dbReference type="AlphaFoldDB" id="A0A0R2DXV7"/>
<dbReference type="CDD" id="cd16386">
    <property type="entry name" value="TcpC_N"/>
    <property type="match status" value="1"/>
</dbReference>
<keyword evidence="2" id="KW-1133">Transmembrane helix</keyword>
<dbReference type="RefSeq" id="WP_034987083.1">
    <property type="nucleotide sequence ID" value="NZ_AYZF01000017.1"/>
</dbReference>
<dbReference type="STRING" id="1423806.FD15_GL002072"/>
<dbReference type="Gene3D" id="3.10.450.540">
    <property type="match status" value="1"/>
</dbReference>
<evidence type="ECO:0000313" key="4">
    <source>
        <dbReference type="Proteomes" id="UP000050961"/>
    </source>
</evidence>
<dbReference type="PATRIC" id="fig|1423806.3.peg.2111"/>
<dbReference type="InterPro" id="IPR035628">
    <property type="entry name" value="TcpC_C"/>
</dbReference>
<dbReference type="OrthoDB" id="2142190at2"/>
<dbReference type="Pfam" id="PF12642">
    <property type="entry name" value="TpcC"/>
    <property type="match status" value="1"/>
</dbReference>
<dbReference type="Proteomes" id="UP000050961">
    <property type="component" value="Unassembled WGS sequence"/>
</dbReference>
<name>A0A0R2DXV7_9LACO</name>
<keyword evidence="2" id="KW-0472">Membrane</keyword>
<dbReference type="EMBL" id="AYZF01000017">
    <property type="protein sequence ID" value="KRN05516.1"/>
    <property type="molecule type" value="Genomic_DNA"/>
</dbReference>
<feature type="coiled-coil region" evidence="1">
    <location>
        <begin position="56"/>
        <end position="83"/>
    </location>
</feature>
<keyword evidence="4" id="KW-1185">Reference proteome</keyword>
<protein>
    <recommendedName>
        <fullName evidence="5">Conjugal transfer protein</fullName>
    </recommendedName>
</protein>
<keyword evidence="1" id="KW-0175">Coiled coil</keyword>
<dbReference type="InterPro" id="IPR024735">
    <property type="entry name" value="TcpC"/>
</dbReference>
<proteinExistence type="predicted"/>
<reference evidence="3 4" key="1">
    <citation type="journal article" date="2015" name="Genome Announc.">
        <title>Expanding the biotechnology potential of lactobacilli through comparative genomics of 213 strains and associated genera.</title>
        <authorList>
            <person name="Sun Z."/>
            <person name="Harris H.M."/>
            <person name="McCann A."/>
            <person name="Guo C."/>
            <person name="Argimon S."/>
            <person name="Zhang W."/>
            <person name="Yang X."/>
            <person name="Jeffery I.B."/>
            <person name="Cooney J.C."/>
            <person name="Kagawa T.F."/>
            <person name="Liu W."/>
            <person name="Song Y."/>
            <person name="Salvetti E."/>
            <person name="Wrobel A."/>
            <person name="Rasinkangas P."/>
            <person name="Parkhill J."/>
            <person name="Rea M.C."/>
            <person name="O'Sullivan O."/>
            <person name="Ritari J."/>
            <person name="Douillard F.P."/>
            <person name="Paul Ross R."/>
            <person name="Yang R."/>
            <person name="Briner A.E."/>
            <person name="Felis G.E."/>
            <person name="de Vos W.M."/>
            <person name="Barrangou R."/>
            <person name="Klaenhammer T.R."/>
            <person name="Caufield P.W."/>
            <person name="Cui Y."/>
            <person name="Zhang H."/>
            <person name="O'Toole P.W."/>
        </authorList>
    </citation>
    <scope>NUCLEOTIDE SEQUENCE [LARGE SCALE GENOMIC DNA]</scope>
    <source>
        <strain evidence="3 4">DSM 21376</strain>
    </source>
</reference>
<evidence type="ECO:0000313" key="3">
    <source>
        <dbReference type="EMBL" id="KRN05516.1"/>
    </source>
</evidence>
<organism evidence="3 4">
    <name type="scientific">Liquorilactobacillus sucicola DSM 21376 = JCM 15457</name>
    <dbReference type="NCBI Taxonomy" id="1423806"/>
    <lineage>
        <taxon>Bacteria</taxon>
        <taxon>Bacillati</taxon>
        <taxon>Bacillota</taxon>
        <taxon>Bacilli</taxon>
        <taxon>Lactobacillales</taxon>
        <taxon>Lactobacillaceae</taxon>
        <taxon>Liquorilactobacillus</taxon>
    </lineage>
</organism>
<feature type="transmembrane region" description="Helical" evidence="2">
    <location>
        <begin position="36"/>
        <end position="54"/>
    </location>
</feature>
<evidence type="ECO:0000256" key="2">
    <source>
        <dbReference type="SAM" id="Phobius"/>
    </source>
</evidence>
<gene>
    <name evidence="3" type="ORF">FD15_GL002072</name>
</gene>
<dbReference type="eggNOG" id="ENOG5032R38">
    <property type="taxonomic scope" value="Bacteria"/>
</dbReference>
<evidence type="ECO:0008006" key="5">
    <source>
        <dbReference type="Google" id="ProtNLM"/>
    </source>
</evidence>
<keyword evidence="2" id="KW-0812">Transmembrane</keyword>